<dbReference type="GO" id="GO:0009055">
    <property type="term" value="F:electron transfer activity"/>
    <property type="evidence" value="ECO:0007669"/>
    <property type="project" value="UniProtKB-UniRule"/>
</dbReference>
<gene>
    <name evidence="9" type="ORF">KHY36_10200</name>
</gene>
<name>A0A943HL72_9FIRM</name>
<dbReference type="NCBIfam" id="TIGR01753">
    <property type="entry name" value="flav_short"/>
    <property type="match status" value="1"/>
</dbReference>
<reference evidence="9" key="1">
    <citation type="submission" date="2021-02" db="EMBL/GenBank/DDBJ databases">
        <title>Infant gut strain persistence is associated with maternal origin, phylogeny, and functional potential including surface adhesion and iron acquisition.</title>
        <authorList>
            <person name="Lou Y.C."/>
        </authorList>
    </citation>
    <scope>NUCLEOTIDE SEQUENCE</scope>
    <source>
        <strain evidence="9">L3_101_000M1_dasL3_101_000M1_concoct_87</strain>
    </source>
</reference>
<dbReference type="EMBL" id="JAGZGG010000024">
    <property type="protein sequence ID" value="MBS5332885.1"/>
    <property type="molecule type" value="Genomic_DNA"/>
</dbReference>
<dbReference type="Proteomes" id="UP000759273">
    <property type="component" value="Unassembled WGS sequence"/>
</dbReference>
<dbReference type="InterPro" id="IPR029039">
    <property type="entry name" value="Flavoprotein-like_sf"/>
</dbReference>
<feature type="domain" description="Flavodoxin-like" evidence="8">
    <location>
        <begin position="4"/>
        <end position="140"/>
    </location>
</feature>
<dbReference type="Gene3D" id="3.40.50.360">
    <property type="match status" value="1"/>
</dbReference>
<evidence type="ECO:0000256" key="1">
    <source>
        <dbReference type="ARBA" id="ARBA00001917"/>
    </source>
</evidence>
<evidence type="ECO:0000256" key="7">
    <source>
        <dbReference type="RuleBase" id="RU367037"/>
    </source>
</evidence>
<dbReference type="Pfam" id="PF00258">
    <property type="entry name" value="Flavodoxin_1"/>
    <property type="match status" value="1"/>
</dbReference>
<dbReference type="AlphaFoldDB" id="A0A943HL72"/>
<evidence type="ECO:0000259" key="8">
    <source>
        <dbReference type="PROSITE" id="PS50902"/>
    </source>
</evidence>
<evidence type="ECO:0000256" key="2">
    <source>
        <dbReference type="ARBA" id="ARBA00005267"/>
    </source>
</evidence>
<dbReference type="InterPro" id="IPR008254">
    <property type="entry name" value="Flavodoxin/NO_synth"/>
</dbReference>
<evidence type="ECO:0000256" key="5">
    <source>
        <dbReference type="ARBA" id="ARBA00022643"/>
    </source>
</evidence>
<comment type="similarity">
    <text evidence="2 7">Belongs to the flavodoxin family.</text>
</comment>
<dbReference type="PROSITE" id="PS00201">
    <property type="entry name" value="FLAVODOXIN"/>
    <property type="match status" value="1"/>
</dbReference>
<keyword evidence="4 7" id="KW-0285">Flavoprotein</keyword>
<organism evidence="9 10">
    <name type="scientific">Subdoligranulum variabile</name>
    <dbReference type="NCBI Taxonomy" id="214851"/>
    <lineage>
        <taxon>Bacteria</taxon>
        <taxon>Bacillati</taxon>
        <taxon>Bacillota</taxon>
        <taxon>Clostridia</taxon>
        <taxon>Eubacteriales</taxon>
        <taxon>Oscillospiraceae</taxon>
        <taxon>Subdoligranulum</taxon>
    </lineage>
</organism>
<protein>
    <recommendedName>
        <fullName evidence="7">Flavodoxin</fullName>
    </recommendedName>
</protein>
<dbReference type="GO" id="GO:0016651">
    <property type="term" value="F:oxidoreductase activity, acting on NAD(P)H"/>
    <property type="evidence" value="ECO:0007669"/>
    <property type="project" value="UniProtKB-ARBA"/>
</dbReference>
<sequence length="142" mass="14455">MSKIAVIYWSGTGNTEAMADLVANAATAAGAAVDKFTASEFNAASAGDYTGFALGCPAMGAEQLEESEFEPMYQDLRGSLSGKPVGLFGSYGWGDGEWIRTWAEDAEAAGARMVVEPVMANGAPDGDAETACAALGTALANA</sequence>
<comment type="caution">
    <text evidence="9">The sequence shown here is derived from an EMBL/GenBank/DDBJ whole genome shotgun (WGS) entry which is preliminary data.</text>
</comment>
<dbReference type="InterPro" id="IPR001226">
    <property type="entry name" value="Flavodoxin_CS"/>
</dbReference>
<keyword evidence="3 7" id="KW-0813">Transport</keyword>
<dbReference type="GO" id="GO:0010181">
    <property type="term" value="F:FMN binding"/>
    <property type="evidence" value="ECO:0007669"/>
    <property type="project" value="UniProtKB-UniRule"/>
</dbReference>
<evidence type="ECO:0000313" key="10">
    <source>
        <dbReference type="Proteomes" id="UP000759273"/>
    </source>
</evidence>
<evidence type="ECO:0000256" key="6">
    <source>
        <dbReference type="ARBA" id="ARBA00022982"/>
    </source>
</evidence>
<comment type="function">
    <text evidence="7">Low-potential electron donor to a number of redox enzymes.</text>
</comment>
<proteinExistence type="inferred from homology"/>
<dbReference type="PROSITE" id="PS50902">
    <property type="entry name" value="FLAVODOXIN_LIKE"/>
    <property type="match status" value="1"/>
</dbReference>
<keyword evidence="6 7" id="KW-0249">Electron transport</keyword>
<keyword evidence="5 7" id="KW-0288">FMN</keyword>
<comment type="cofactor">
    <cofactor evidence="1 7">
        <name>FMN</name>
        <dbReference type="ChEBI" id="CHEBI:58210"/>
    </cofactor>
</comment>
<dbReference type="SUPFAM" id="SSF52218">
    <property type="entry name" value="Flavoproteins"/>
    <property type="match status" value="1"/>
</dbReference>
<accession>A0A943HL72</accession>
<evidence type="ECO:0000256" key="3">
    <source>
        <dbReference type="ARBA" id="ARBA00022448"/>
    </source>
</evidence>
<evidence type="ECO:0000256" key="4">
    <source>
        <dbReference type="ARBA" id="ARBA00022630"/>
    </source>
</evidence>
<dbReference type="InterPro" id="IPR010087">
    <property type="entry name" value="Flav_short"/>
</dbReference>
<evidence type="ECO:0000313" key="9">
    <source>
        <dbReference type="EMBL" id="MBS5332885.1"/>
    </source>
</evidence>